<reference evidence="1" key="1">
    <citation type="submission" date="2015-04" db="UniProtKB">
        <authorList>
            <consortium name="EnsemblPlants"/>
        </authorList>
    </citation>
    <scope>IDENTIFICATION</scope>
</reference>
<evidence type="ECO:0000313" key="1">
    <source>
        <dbReference type="EnsemblPlants" id="OMERI03G04340.1"/>
    </source>
</evidence>
<proteinExistence type="predicted"/>
<accession>A0A0E0CVI4</accession>
<dbReference type="Proteomes" id="UP000008021">
    <property type="component" value="Chromosome 3"/>
</dbReference>
<dbReference type="AlphaFoldDB" id="A0A0E0CVI4"/>
<evidence type="ECO:0000313" key="2">
    <source>
        <dbReference type="Proteomes" id="UP000008021"/>
    </source>
</evidence>
<name>A0A0E0CVI4_9ORYZ</name>
<keyword evidence="2" id="KW-1185">Reference proteome</keyword>
<dbReference type="Gramene" id="OMERI03G04340.1">
    <property type="protein sequence ID" value="OMERI03G04340.1"/>
    <property type="gene ID" value="OMERI03G04340"/>
</dbReference>
<dbReference type="HOGENOM" id="CLU_2501787_0_0_1"/>
<organism evidence="1">
    <name type="scientific">Oryza meridionalis</name>
    <dbReference type="NCBI Taxonomy" id="40149"/>
    <lineage>
        <taxon>Eukaryota</taxon>
        <taxon>Viridiplantae</taxon>
        <taxon>Streptophyta</taxon>
        <taxon>Embryophyta</taxon>
        <taxon>Tracheophyta</taxon>
        <taxon>Spermatophyta</taxon>
        <taxon>Magnoliopsida</taxon>
        <taxon>Liliopsida</taxon>
        <taxon>Poales</taxon>
        <taxon>Poaceae</taxon>
        <taxon>BOP clade</taxon>
        <taxon>Oryzoideae</taxon>
        <taxon>Oryzeae</taxon>
        <taxon>Oryzinae</taxon>
        <taxon>Oryza</taxon>
    </lineage>
</organism>
<protein>
    <submittedName>
        <fullName evidence="1">Uncharacterized protein</fullName>
    </submittedName>
</protein>
<dbReference type="EnsemblPlants" id="OMERI03G04340.1">
    <property type="protein sequence ID" value="OMERI03G04340.1"/>
    <property type="gene ID" value="OMERI03G04340"/>
</dbReference>
<sequence length="70" mass="7678">MNVHTGGEVARARAMTPVMIPVLRASIMYGDEKFRLVAEACVRYTRRLPMMTDANGAAADTQKNLGLLLL</sequence>
<reference evidence="1" key="2">
    <citation type="submission" date="2018-05" db="EMBL/GenBank/DDBJ databases">
        <title>OmerRS3 (Oryza meridionalis Reference Sequence Version 3).</title>
        <authorList>
            <person name="Zhang J."/>
            <person name="Kudrna D."/>
            <person name="Lee S."/>
            <person name="Talag J."/>
            <person name="Welchert J."/>
            <person name="Wing R.A."/>
        </authorList>
    </citation>
    <scope>NUCLEOTIDE SEQUENCE [LARGE SCALE GENOMIC DNA]</scope>
    <source>
        <strain evidence="1">cv. OR44</strain>
    </source>
</reference>